<keyword evidence="1" id="KW-0812">Transmembrane</keyword>
<sequence>MPASAHTGEKGTGEVSRRKFVPSLRSILYALAFFLAFALTVTELGLVSQQLHKYGNQYTNYASMEYKNALGLLLAAVIMSLLFTLFHFQLGPGQAAFIAFILAVFFGTGAGVVFQTTPFKGTSCGRPASAYPEKWQPYAHECSKIVSIQAVAWTLWGLYIFIMIGSLMYKLGIRIKPTPGGFYSV</sequence>
<evidence type="ECO:0000313" key="3">
    <source>
        <dbReference type="Proteomes" id="UP000308652"/>
    </source>
</evidence>
<feature type="transmembrane region" description="Helical" evidence="1">
    <location>
        <begin position="95"/>
        <end position="114"/>
    </location>
</feature>
<dbReference type="EMBL" id="ML213602">
    <property type="protein sequence ID" value="TFK38763.1"/>
    <property type="molecule type" value="Genomic_DNA"/>
</dbReference>
<evidence type="ECO:0000313" key="2">
    <source>
        <dbReference type="EMBL" id="TFK38763.1"/>
    </source>
</evidence>
<protein>
    <recommendedName>
        <fullName evidence="4">MARVEL domain-containing protein</fullName>
    </recommendedName>
</protein>
<dbReference type="Proteomes" id="UP000308652">
    <property type="component" value="Unassembled WGS sequence"/>
</dbReference>
<reference evidence="2 3" key="1">
    <citation type="journal article" date="2019" name="Nat. Ecol. Evol.">
        <title>Megaphylogeny resolves global patterns of mushroom evolution.</title>
        <authorList>
            <person name="Varga T."/>
            <person name="Krizsan K."/>
            <person name="Foldi C."/>
            <person name="Dima B."/>
            <person name="Sanchez-Garcia M."/>
            <person name="Sanchez-Ramirez S."/>
            <person name="Szollosi G.J."/>
            <person name="Szarkandi J.G."/>
            <person name="Papp V."/>
            <person name="Albert L."/>
            <person name="Andreopoulos W."/>
            <person name="Angelini C."/>
            <person name="Antonin V."/>
            <person name="Barry K.W."/>
            <person name="Bougher N.L."/>
            <person name="Buchanan P."/>
            <person name="Buyck B."/>
            <person name="Bense V."/>
            <person name="Catcheside P."/>
            <person name="Chovatia M."/>
            <person name="Cooper J."/>
            <person name="Damon W."/>
            <person name="Desjardin D."/>
            <person name="Finy P."/>
            <person name="Geml J."/>
            <person name="Haridas S."/>
            <person name="Hughes K."/>
            <person name="Justo A."/>
            <person name="Karasinski D."/>
            <person name="Kautmanova I."/>
            <person name="Kiss B."/>
            <person name="Kocsube S."/>
            <person name="Kotiranta H."/>
            <person name="LaButti K.M."/>
            <person name="Lechner B.E."/>
            <person name="Liimatainen K."/>
            <person name="Lipzen A."/>
            <person name="Lukacs Z."/>
            <person name="Mihaltcheva S."/>
            <person name="Morgado L.N."/>
            <person name="Niskanen T."/>
            <person name="Noordeloos M.E."/>
            <person name="Ohm R.A."/>
            <person name="Ortiz-Santana B."/>
            <person name="Ovrebo C."/>
            <person name="Racz N."/>
            <person name="Riley R."/>
            <person name="Savchenko A."/>
            <person name="Shiryaev A."/>
            <person name="Soop K."/>
            <person name="Spirin V."/>
            <person name="Szebenyi C."/>
            <person name="Tomsovsky M."/>
            <person name="Tulloss R.E."/>
            <person name="Uehling J."/>
            <person name="Grigoriev I.V."/>
            <person name="Vagvolgyi C."/>
            <person name="Papp T."/>
            <person name="Martin F.M."/>
            <person name="Miettinen O."/>
            <person name="Hibbett D.S."/>
            <person name="Nagy L.G."/>
        </authorList>
    </citation>
    <scope>NUCLEOTIDE SEQUENCE [LARGE SCALE GENOMIC DNA]</scope>
    <source>
        <strain evidence="2 3">CBS 166.37</strain>
    </source>
</reference>
<dbReference type="AlphaFoldDB" id="A0A5C3M207"/>
<organism evidence="2 3">
    <name type="scientific">Crucibulum laeve</name>
    <dbReference type="NCBI Taxonomy" id="68775"/>
    <lineage>
        <taxon>Eukaryota</taxon>
        <taxon>Fungi</taxon>
        <taxon>Dikarya</taxon>
        <taxon>Basidiomycota</taxon>
        <taxon>Agaricomycotina</taxon>
        <taxon>Agaricomycetes</taxon>
        <taxon>Agaricomycetidae</taxon>
        <taxon>Agaricales</taxon>
        <taxon>Agaricineae</taxon>
        <taxon>Nidulariaceae</taxon>
        <taxon>Crucibulum</taxon>
    </lineage>
</organism>
<name>A0A5C3M207_9AGAR</name>
<evidence type="ECO:0000256" key="1">
    <source>
        <dbReference type="SAM" id="Phobius"/>
    </source>
</evidence>
<dbReference type="OrthoDB" id="2558918at2759"/>
<feature type="transmembrane region" description="Helical" evidence="1">
    <location>
        <begin position="27"/>
        <end position="49"/>
    </location>
</feature>
<keyword evidence="1" id="KW-1133">Transmembrane helix</keyword>
<proteinExistence type="predicted"/>
<evidence type="ECO:0008006" key="4">
    <source>
        <dbReference type="Google" id="ProtNLM"/>
    </source>
</evidence>
<gene>
    <name evidence="2" type="ORF">BDQ12DRAFT_651100</name>
</gene>
<feature type="transmembrane region" description="Helical" evidence="1">
    <location>
        <begin position="150"/>
        <end position="169"/>
    </location>
</feature>
<keyword evidence="3" id="KW-1185">Reference proteome</keyword>
<accession>A0A5C3M207</accession>
<keyword evidence="1" id="KW-0472">Membrane</keyword>
<feature type="transmembrane region" description="Helical" evidence="1">
    <location>
        <begin position="69"/>
        <end position="88"/>
    </location>
</feature>